<evidence type="ECO:0000313" key="5">
    <source>
        <dbReference type="EMBL" id="QDC24603.1"/>
    </source>
</evidence>
<dbReference type="GO" id="GO:0000287">
    <property type="term" value="F:magnesium ion binding"/>
    <property type="evidence" value="ECO:0007669"/>
    <property type="project" value="InterPro"/>
</dbReference>
<dbReference type="SUPFAM" id="SSF56214">
    <property type="entry name" value="4'-phosphopantetheinyl transferase"/>
    <property type="match status" value="2"/>
</dbReference>
<evidence type="ECO:0000256" key="2">
    <source>
        <dbReference type="ARBA" id="ARBA00022679"/>
    </source>
</evidence>
<feature type="region of interest" description="Disordered" evidence="3">
    <location>
        <begin position="12"/>
        <end position="34"/>
    </location>
</feature>
<dbReference type="GO" id="GO:0019878">
    <property type="term" value="P:lysine biosynthetic process via aminoadipic acid"/>
    <property type="evidence" value="ECO:0007669"/>
    <property type="project" value="TreeGrafter"/>
</dbReference>
<accession>A0A5B8C1X6</accession>
<reference evidence="5 6" key="1">
    <citation type="submission" date="2019-05" db="EMBL/GenBank/DDBJ databases">
        <title>Georgenia *** sp. nov., and Georgenia *** sp. nov., isolated from the intestinal contents of plateau pika (Ochotona curzoniae) in the Qinghai-Tibet plateau of China.</title>
        <authorList>
            <person name="Tian Z."/>
        </authorList>
    </citation>
    <scope>NUCLEOTIDE SEQUENCE [LARGE SCALE GENOMIC DNA]</scope>
    <source>
        <strain evidence="5 6">Z443</strain>
    </source>
</reference>
<dbReference type="PANTHER" id="PTHR12215:SF10">
    <property type="entry name" value="L-AMINOADIPATE-SEMIALDEHYDE DEHYDROGENASE-PHOSPHOPANTETHEINYL TRANSFERASE"/>
    <property type="match status" value="1"/>
</dbReference>
<sequence>MSVRCDVWWATPSTTGRHHSQGPHDGPAGPAGLPALTRLLEPVERRRAARLVGGARAGFVTARALLRLLLAPAVGVAPHELRLDTTCPRCGGDHGKPRLPGPAAVEFSLAHTAGQVVVAVSTGPPVGVDVEALARLTDQDAAGLLSTAELGELGELPATARRAALAVWWTRKEAVLKATGEGLAVPPETIQVTGPKLPAALLTWPGPAPPPAVTLADLHPSPAFVASVAVMGPGPLTVVEHDGDALLASSAGNVAHARTA</sequence>
<dbReference type="RefSeq" id="WP_139928108.1">
    <property type="nucleotide sequence ID" value="NZ_CP040915.1"/>
</dbReference>
<dbReference type="InterPro" id="IPR008278">
    <property type="entry name" value="4-PPantetheinyl_Trfase_dom"/>
</dbReference>
<protein>
    <submittedName>
        <fullName evidence="5">4'-phosphopantetheinyl transferase superfamily protein</fullName>
    </submittedName>
</protein>
<dbReference type="OrthoDB" id="190168at2"/>
<dbReference type="Pfam" id="PF01648">
    <property type="entry name" value="ACPS"/>
    <property type="match status" value="1"/>
</dbReference>
<gene>
    <name evidence="5" type="ORF">FE374_08205</name>
</gene>
<comment type="similarity">
    <text evidence="1">Belongs to the P-Pant transferase superfamily. Gsp/Sfp/HetI/AcpT family.</text>
</comment>
<dbReference type="InterPro" id="IPR037143">
    <property type="entry name" value="4-PPantetheinyl_Trfase_dom_sf"/>
</dbReference>
<dbReference type="KEGG" id="gyu:FE374_08205"/>
<dbReference type="GO" id="GO:0008897">
    <property type="term" value="F:holo-[acyl-carrier-protein] synthase activity"/>
    <property type="evidence" value="ECO:0007669"/>
    <property type="project" value="InterPro"/>
</dbReference>
<dbReference type="Proteomes" id="UP000314616">
    <property type="component" value="Chromosome"/>
</dbReference>
<evidence type="ECO:0000256" key="3">
    <source>
        <dbReference type="SAM" id="MobiDB-lite"/>
    </source>
</evidence>
<evidence type="ECO:0000313" key="6">
    <source>
        <dbReference type="Proteomes" id="UP000314616"/>
    </source>
</evidence>
<dbReference type="AlphaFoldDB" id="A0A5B8C1X6"/>
<name>A0A5B8C1X6_9MICO</name>
<dbReference type="GO" id="GO:0005829">
    <property type="term" value="C:cytosol"/>
    <property type="evidence" value="ECO:0007669"/>
    <property type="project" value="TreeGrafter"/>
</dbReference>
<proteinExistence type="inferred from homology"/>
<dbReference type="Gene3D" id="3.90.470.20">
    <property type="entry name" value="4'-phosphopantetheinyl transferase domain"/>
    <property type="match status" value="1"/>
</dbReference>
<evidence type="ECO:0000259" key="4">
    <source>
        <dbReference type="Pfam" id="PF01648"/>
    </source>
</evidence>
<feature type="domain" description="4'-phosphopantetheinyl transferase" evidence="4">
    <location>
        <begin position="125"/>
        <end position="222"/>
    </location>
</feature>
<evidence type="ECO:0000256" key="1">
    <source>
        <dbReference type="ARBA" id="ARBA00010990"/>
    </source>
</evidence>
<dbReference type="EMBL" id="CP040915">
    <property type="protein sequence ID" value="QDC24603.1"/>
    <property type="molecule type" value="Genomic_DNA"/>
</dbReference>
<keyword evidence="2 5" id="KW-0808">Transferase</keyword>
<organism evidence="5 6">
    <name type="scientific">Georgenia yuyongxinii</name>
    <dbReference type="NCBI Taxonomy" id="2589797"/>
    <lineage>
        <taxon>Bacteria</taxon>
        <taxon>Bacillati</taxon>
        <taxon>Actinomycetota</taxon>
        <taxon>Actinomycetes</taxon>
        <taxon>Micrococcales</taxon>
        <taxon>Bogoriellaceae</taxon>
        <taxon>Georgenia</taxon>
    </lineage>
</organism>
<dbReference type="InterPro" id="IPR050559">
    <property type="entry name" value="P-Pant_transferase_sf"/>
</dbReference>
<dbReference type="PANTHER" id="PTHR12215">
    <property type="entry name" value="PHOSPHOPANTETHEINE TRANSFERASE"/>
    <property type="match status" value="1"/>
</dbReference>